<dbReference type="InterPro" id="IPR029058">
    <property type="entry name" value="AB_hydrolase_fold"/>
</dbReference>
<evidence type="ECO:0000313" key="1">
    <source>
        <dbReference type="EMBL" id="QNJ94885.1"/>
    </source>
</evidence>
<dbReference type="InterPro" id="IPR003386">
    <property type="entry name" value="LACT/PDAT_acylTrfase"/>
</dbReference>
<sequence length="446" mass="48467">MLTDEAGHHIWGAGAWPTARSVAMRPDRLAANDGRPLVPAGLVETMDVVGSKIRVPGYDTIVSAIVRAFADVRVDTAHPFREPVSNADLLLVPYDFRLGVAAAAVYVRDVVERRLAALHPSTRRRRVFVIGHSMGGLVARYWLGPLGGAPDCAALLTLGTPYGGAPVALDKLVNGFRVGGHLFRGITDVMRSWPSIYDLLPRYRAVHVDGTAQYPYTLDLMAEQGFTEAVLRGLQTHTDTDAAWAHIVDTPDIIAAFSIGHPTPLKGVVVDGVLSVTKDSDPTLPNPGWAGDGTVPADCAIPHQLTDRRAWRQLPHRHLPMPSARVVVDTLRDFSAHDTSSMRGGDSLGEPWLGVDLEETYVEGDPVTVSGLLMEVEPGERTSFWITATHRESKQRHRVKGDRNGSRFTAAFDGLPPGAYHVRISALHIPRVDDVHCDDMFGVVAL</sequence>
<dbReference type="AlphaFoldDB" id="A0A7G8PKL9"/>
<dbReference type="SUPFAM" id="SSF53474">
    <property type="entry name" value="alpha/beta-Hydrolases"/>
    <property type="match status" value="1"/>
</dbReference>
<dbReference type="GO" id="GO:0006629">
    <property type="term" value="P:lipid metabolic process"/>
    <property type="evidence" value="ECO:0007669"/>
    <property type="project" value="InterPro"/>
</dbReference>
<reference evidence="1 2" key="1">
    <citation type="submission" date="2020-07" db="EMBL/GenBank/DDBJ databases">
        <title>Draft genome sequence of four isobutane-metabolizing strains capable of cometabolically degrading diverse ether contaminants.</title>
        <authorList>
            <person name="Chen W."/>
            <person name="Faulkner N."/>
            <person name="Smith C."/>
            <person name="Hyman M."/>
        </authorList>
    </citation>
    <scope>NUCLEOTIDE SEQUENCE [LARGE SCALE GENOMIC DNA]</scope>
    <source>
        <strain evidence="1 2">2A</strain>
    </source>
</reference>
<organism evidence="1 2">
    <name type="scientific">Mycolicibacterium fluoranthenivorans</name>
    <dbReference type="NCBI Taxonomy" id="258505"/>
    <lineage>
        <taxon>Bacteria</taxon>
        <taxon>Bacillati</taxon>
        <taxon>Actinomycetota</taxon>
        <taxon>Actinomycetes</taxon>
        <taxon>Mycobacteriales</taxon>
        <taxon>Mycobacteriaceae</taxon>
        <taxon>Mycolicibacterium</taxon>
    </lineage>
</organism>
<dbReference type="EMBL" id="CP059894">
    <property type="protein sequence ID" value="QNJ94885.1"/>
    <property type="molecule type" value="Genomic_DNA"/>
</dbReference>
<gene>
    <name evidence="1" type="ORF">HZU40_11920</name>
</gene>
<accession>A0A7G8PKL9</accession>
<evidence type="ECO:0000313" key="2">
    <source>
        <dbReference type="Proteomes" id="UP000515498"/>
    </source>
</evidence>
<dbReference type="Proteomes" id="UP000515498">
    <property type="component" value="Chromosome"/>
</dbReference>
<proteinExistence type="predicted"/>
<dbReference type="Gene3D" id="3.40.50.1820">
    <property type="entry name" value="alpha/beta hydrolase"/>
    <property type="match status" value="1"/>
</dbReference>
<name>A0A7G8PKL9_9MYCO</name>
<dbReference type="GO" id="GO:0008374">
    <property type="term" value="F:O-acyltransferase activity"/>
    <property type="evidence" value="ECO:0007669"/>
    <property type="project" value="InterPro"/>
</dbReference>
<dbReference type="RefSeq" id="WP_187098482.1">
    <property type="nucleotide sequence ID" value="NZ_CP059894.1"/>
</dbReference>
<protein>
    <recommendedName>
        <fullName evidence="3">Lecithin:cholesterol acyltransferase</fullName>
    </recommendedName>
</protein>
<dbReference type="Pfam" id="PF02450">
    <property type="entry name" value="LCAT"/>
    <property type="match status" value="1"/>
</dbReference>
<dbReference type="KEGG" id="mflu:HZU40_11920"/>
<evidence type="ECO:0008006" key="3">
    <source>
        <dbReference type="Google" id="ProtNLM"/>
    </source>
</evidence>